<dbReference type="AlphaFoldDB" id="A0A1H5Y3Q0"/>
<dbReference type="Gene3D" id="3.30.70.3550">
    <property type="entry name" value="Leucyl/phenylalanyl-tRNA-protein transferase, N-terminal domain"/>
    <property type="match status" value="1"/>
</dbReference>
<dbReference type="InterPro" id="IPR016181">
    <property type="entry name" value="Acyl_CoA_acyltransferase"/>
</dbReference>
<evidence type="ECO:0000256" key="3">
    <source>
        <dbReference type="ARBA" id="ARBA00023315"/>
    </source>
</evidence>
<dbReference type="SUPFAM" id="SSF55729">
    <property type="entry name" value="Acyl-CoA N-acyltransferases (Nat)"/>
    <property type="match status" value="1"/>
</dbReference>
<keyword evidence="5" id="KW-1185">Reference proteome</keyword>
<dbReference type="PANTHER" id="PTHR30098">
    <property type="entry name" value="LEUCYL/PHENYLALANYL-TRNA--PROTEIN TRANSFERASE"/>
    <property type="match status" value="1"/>
</dbReference>
<protein>
    <submittedName>
        <fullName evidence="4">Leucyl/phenylalanyl-tRNA--protein transferase</fullName>
    </submittedName>
</protein>
<name>A0A1H5Y3Q0_9ACTN</name>
<sequence>MTVLTAPSFTDPWTDVELGTCLGTPLAVGGELTPETLLGAYRRGIFCQPRSDRDIIARNEATYAPDVKAGHIPVLPGPGNPYATLWWSPASRYAIPVREINVSRSLRRQMRESGWTSTVNADFDGVIAGCRTDREPRWITDELVEALRALHNDGWIRTVEIWHGETLVGGLYGCAMGSVFTMDSAFHTMSGAAKTAIADLADRVAPSGAELLDAQVRTEYTVQMGSRALPRDTYLDCLRRGAYEQGEMTMERRPVHFLGLPRQSR</sequence>
<dbReference type="GO" id="GO:0008914">
    <property type="term" value="F:leucyl-tRNA--protein transferase activity"/>
    <property type="evidence" value="ECO:0007669"/>
    <property type="project" value="InterPro"/>
</dbReference>
<dbReference type="PANTHER" id="PTHR30098:SF2">
    <property type="entry name" value="LEUCYL_PHENYLALANYL-TRNA--PROTEIN TRANSFERASE"/>
    <property type="match status" value="1"/>
</dbReference>
<dbReference type="EMBL" id="FNVT01000002">
    <property type="protein sequence ID" value="SEG18518.1"/>
    <property type="molecule type" value="Genomic_DNA"/>
</dbReference>
<evidence type="ECO:0000313" key="5">
    <source>
        <dbReference type="Proteomes" id="UP000236732"/>
    </source>
</evidence>
<evidence type="ECO:0000256" key="1">
    <source>
        <dbReference type="ARBA" id="ARBA00022490"/>
    </source>
</evidence>
<dbReference type="Gene3D" id="3.40.630.70">
    <property type="entry name" value="Leucyl/phenylalanyl-tRNA-protein transferase, C-terminal domain"/>
    <property type="match status" value="1"/>
</dbReference>
<dbReference type="Pfam" id="PF03588">
    <property type="entry name" value="Leu_Phe_trans"/>
    <property type="match status" value="1"/>
</dbReference>
<proteinExistence type="predicted"/>
<dbReference type="GO" id="GO:0030163">
    <property type="term" value="P:protein catabolic process"/>
    <property type="evidence" value="ECO:0007669"/>
    <property type="project" value="InterPro"/>
</dbReference>
<dbReference type="InterPro" id="IPR004616">
    <property type="entry name" value="Leu/Phe-tRNA_Trfase"/>
</dbReference>
<keyword evidence="2 4" id="KW-0808">Transferase</keyword>
<dbReference type="Proteomes" id="UP000236732">
    <property type="component" value="Unassembled WGS sequence"/>
</dbReference>
<evidence type="ECO:0000313" key="4">
    <source>
        <dbReference type="EMBL" id="SEG18518.1"/>
    </source>
</evidence>
<dbReference type="RefSeq" id="WP_103954871.1">
    <property type="nucleotide sequence ID" value="NZ_FNVT01000002.1"/>
</dbReference>
<dbReference type="InterPro" id="IPR042221">
    <property type="entry name" value="Leu/Phe-tRNA_Trfase_N"/>
</dbReference>
<dbReference type="GO" id="GO:0005737">
    <property type="term" value="C:cytoplasm"/>
    <property type="evidence" value="ECO:0007669"/>
    <property type="project" value="TreeGrafter"/>
</dbReference>
<keyword evidence="1" id="KW-0963">Cytoplasm</keyword>
<organism evidence="4 5">
    <name type="scientific">Nonomuraea solani</name>
    <dbReference type="NCBI Taxonomy" id="1144553"/>
    <lineage>
        <taxon>Bacteria</taxon>
        <taxon>Bacillati</taxon>
        <taxon>Actinomycetota</taxon>
        <taxon>Actinomycetes</taxon>
        <taxon>Streptosporangiales</taxon>
        <taxon>Streptosporangiaceae</taxon>
        <taxon>Nonomuraea</taxon>
    </lineage>
</organism>
<dbReference type="InterPro" id="IPR042203">
    <property type="entry name" value="Leu/Phe-tRNA_Trfase_C"/>
</dbReference>
<keyword evidence="3" id="KW-0012">Acyltransferase</keyword>
<gene>
    <name evidence="4" type="ORF">SAMN05444920_102123</name>
</gene>
<dbReference type="OrthoDB" id="9790282at2"/>
<reference evidence="4 5" key="1">
    <citation type="submission" date="2016-10" db="EMBL/GenBank/DDBJ databases">
        <authorList>
            <person name="de Groot N.N."/>
        </authorList>
    </citation>
    <scope>NUCLEOTIDE SEQUENCE [LARGE SCALE GENOMIC DNA]</scope>
    <source>
        <strain evidence="4 5">CGMCC 4.7037</strain>
    </source>
</reference>
<accession>A0A1H5Y3Q0</accession>
<evidence type="ECO:0000256" key="2">
    <source>
        <dbReference type="ARBA" id="ARBA00022679"/>
    </source>
</evidence>